<evidence type="ECO:0000256" key="7">
    <source>
        <dbReference type="SAM" id="Phobius"/>
    </source>
</evidence>
<evidence type="ECO:0000256" key="4">
    <source>
        <dbReference type="ARBA" id="ARBA00022692"/>
    </source>
</evidence>
<evidence type="ECO:0000256" key="1">
    <source>
        <dbReference type="ARBA" id="ARBA00004651"/>
    </source>
</evidence>
<evidence type="ECO:0000313" key="8">
    <source>
        <dbReference type="EMBL" id="GGI90355.1"/>
    </source>
</evidence>
<dbReference type="InterPro" id="IPR002758">
    <property type="entry name" value="Cation_antiport_E"/>
</dbReference>
<dbReference type="OrthoDB" id="9807187at2"/>
<dbReference type="EMBL" id="BMOB01000008">
    <property type="protein sequence ID" value="GGI90355.1"/>
    <property type="molecule type" value="Genomic_DNA"/>
</dbReference>
<organism evidence="8 9">
    <name type="scientific">Legionella impletisoli</name>
    <dbReference type="NCBI Taxonomy" id="343510"/>
    <lineage>
        <taxon>Bacteria</taxon>
        <taxon>Pseudomonadati</taxon>
        <taxon>Pseudomonadota</taxon>
        <taxon>Gammaproteobacteria</taxon>
        <taxon>Legionellales</taxon>
        <taxon>Legionellaceae</taxon>
        <taxon>Legionella</taxon>
    </lineage>
</organism>
<keyword evidence="5 7" id="KW-1133">Transmembrane helix</keyword>
<dbReference type="Proteomes" id="UP000630149">
    <property type="component" value="Unassembled WGS sequence"/>
</dbReference>
<dbReference type="AlphaFoldDB" id="A0A917JWS2"/>
<comment type="caution">
    <text evidence="8">The sequence shown here is derived from an EMBL/GenBank/DDBJ whole genome shotgun (WGS) entry which is preliminary data.</text>
</comment>
<evidence type="ECO:0000256" key="3">
    <source>
        <dbReference type="ARBA" id="ARBA00022475"/>
    </source>
</evidence>
<keyword evidence="9" id="KW-1185">Reference proteome</keyword>
<keyword evidence="6 7" id="KW-0472">Membrane</keyword>
<proteinExistence type="inferred from homology"/>
<evidence type="ECO:0000313" key="9">
    <source>
        <dbReference type="Proteomes" id="UP000630149"/>
    </source>
</evidence>
<evidence type="ECO:0000256" key="5">
    <source>
        <dbReference type="ARBA" id="ARBA00022989"/>
    </source>
</evidence>
<comment type="subcellular location">
    <subcellularLocation>
        <location evidence="1">Cell membrane</location>
        <topology evidence="1">Multi-pass membrane protein</topology>
    </subcellularLocation>
</comment>
<reference evidence="8" key="1">
    <citation type="journal article" date="2014" name="Int. J. Syst. Evol. Microbiol.">
        <title>Complete genome sequence of Corynebacterium casei LMG S-19264T (=DSM 44701T), isolated from a smear-ripened cheese.</title>
        <authorList>
            <consortium name="US DOE Joint Genome Institute (JGI-PGF)"/>
            <person name="Walter F."/>
            <person name="Albersmeier A."/>
            <person name="Kalinowski J."/>
            <person name="Ruckert C."/>
        </authorList>
    </citation>
    <scope>NUCLEOTIDE SEQUENCE</scope>
    <source>
        <strain evidence="8">JCM 13919</strain>
    </source>
</reference>
<comment type="similarity">
    <text evidence="2">Belongs to the CPA3 antiporters (TC 2.A.63) subunit E family.</text>
</comment>
<dbReference type="RefSeq" id="WP_131777033.1">
    <property type="nucleotide sequence ID" value="NZ_BMOB01000008.1"/>
</dbReference>
<dbReference type="GO" id="GO:0005886">
    <property type="term" value="C:plasma membrane"/>
    <property type="evidence" value="ECO:0007669"/>
    <property type="project" value="UniProtKB-SubCell"/>
</dbReference>
<dbReference type="PANTHER" id="PTHR34584">
    <property type="entry name" value="NA(+)/H(+) ANTIPORTER SUBUNIT E1"/>
    <property type="match status" value="1"/>
</dbReference>
<keyword evidence="4 7" id="KW-0812">Transmembrane</keyword>
<evidence type="ECO:0000256" key="2">
    <source>
        <dbReference type="ARBA" id="ARBA00006228"/>
    </source>
</evidence>
<dbReference type="Pfam" id="PF01899">
    <property type="entry name" value="MNHE"/>
    <property type="match status" value="1"/>
</dbReference>
<feature type="transmembrane region" description="Helical" evidence="7">
    <location>
        <begin position="12"/>
        <end position="37"/>
    </location>
</feature>
<dbReference type="PANTHER" id="PTHR34584:SF1">
    <property type="entry name" value="NA(+)_H(+) ANTIPORTER SUBUNIT E1"/>
    <property type="match status" value="1"/>
</dbReference>
<accession>A0A917JWS2</accession>
<protein>
    <submittedName>
        <fullName evidence="8">Sodium:proton antiporter</fullName>
    </submittedName>
</protein>
<gene>
    <name evidence="8" type="primary">shaE</name>
    <name evidence="8" type="ORF">GCM10007966_18880</name>
</gene>
<keyword evidence="3" id="KW-1003">Cell membrane</keyword>
<evidence type="ECO:0000256" key="6">
    <source>
        <dbReference type="ARBA" id="ARBA00023136"/>
    </source>
</evidence>
<name>A0A917JWS2_9GAMM</name>
<dbReference type="GO" id="GO:0008324">
    <property type="term" value="F:monoatomic cation transmembrane transporter activity"/>
    <property type="evidence" value="ECO:0007669"/>
    <property type="project" value="InterPro"/>
</dbReference>
<sequence length="114" mass="13313">MKSFQLIYRIGYFILFSFFVLYEIVLANLRVAYAVIMPSFRGKPALIDYPLSCTNDIQITALANIISLTPGTLTLEISKDKKHMLLHVMFFSDKQRLINQLHTKFERPIMEIWP</sequence>
<reference evidence="8" key="2">
    <citation type="submission" date="2020-09" db="EMBL/GenBank/DDBJ databases">
        <authorList>
            <person name="Sun Q."/>
            <person name="Ohkuma M."/>
        </authorList>
    </citation>
    <scope>NUCLEOTIDE SEQUENCE</scope>
    <source>
        <strain evidence="8">JCM 13919</strain>
    </source>
</reference>